<evidence type="ECO:0000313" key="1">
    <source>
        <dbReference type="EMBL" id="GAA3882458.1"/>
    </source>
</evidence>
<keyword evidence="2" id="KW-1185">Reference proteome</keyword>
<dbReference type="Proteomes" id="UP001501803">
    <property type="component" value="Unassembled WGS sequence"/>
</dbReference>
<dbReference type="RefSeq" id="WP_345067279.1">
    <property type="nucleotide sequence ID" value="NZ_BAABCN010000007.1"/>
</dbReference>
<name>A0ABP7KPJ9_9MICO</name>
<evidence type="ECO:0000313" key="2">
    <source>
        <dbReference type="Proteomes" id="UP001501803"/>
    </source>
</evidence>
<reference evidence="2" key="1">
    <citation type="journal article" date="2019" name="Int. J. Syst. Evol. Microbiol.">
        <title>The Global Catalogue of Microorganisms (GCM) 10K type strain sequencing project: providing services to taxonomists for standard genome sequencing and annotation.</title>
        <authorList>
            <consortium name="The Broad Institute Genomics Platform"/>
            <consortium name="The Broad Institute Genome Sequencing Center for Infectious Disease"/>
            <person name="Wu L."/>
            <person name="Ma J."/>
        </authorList>
    </citation>
    <scope>NUCLEOTIDE SEQUENCE [LARGE SCALE GENOMIC DNA]</scope>
    <source>
        <strain evidence="2">JCM 17021</strain>
    </source>
</reference>
<gene>
    <name evidence="1" type="ORF">GCM10022381_25910</name>
</gene>
<dbReference type="InterPro" id="IPR036291">
    <property type="entry name" value="NAD(P)-bd_dom_sf"/>
</dbReference>
<organism evidence="1 2">
    <name type="scientific">Leifsonia kafniensis</name>
    <dbReference type="NCBI Taxonomy" id="475957"/>
    <lineage>
        <taxon>Bacteria</taxon>
        <taxon>Bacillati</taxon>
        <taxon>Actinomycetota</taxon>
        <taxon>Actinomycetes</taxon>
        <taxon>Micrococcales</taxon>
        <taxon>Microbacteriaceae</taxon>
        <taxon>Leifsonia</taxon>
    </lineage>
</organism>
<sequence length="342" mass="36013">MVSAGVVRAAIVGLGTHGSRIVRLGASAGISFVAAADPRLAGTSLGETVGTASLDAVVIAADFDGLKLERGDVDVVILAHHANFEELADLEIRCAELGANVVTIIVAGFDLDAIPSELQTAVDAAAKANDVTIVSTGSQDVSWGGLVVFASSQVREVKEVRLSLVIGVDGYPAEFLDYFGIGLSADEFAERIAPKFEVDESIAATSLKRAAEVLGFTLNEPSRVIVPAVLDEAIFSTTYDRGYEAGEGVGIKDTTSFLSEDGVRFVAEIETLAVAPGVRDSWIVAFEADPMLEIEQRISVPPHTVDAILLNRIIDVIDAPAGLISALDLPQARYRPRIALRS</sequence>
<proteinExistence type="predicted"/>
<comment type="caution">
    <text evidence="1">The sequence shown here is derived from an EMBL/GenBank/DDBJ whole genome shotgun (WGS) entry which is preliminary data.</text>
</comment>
<dbReference type="SUPFAM" id="SSF51735">
    <property type="entry name" value="NAD(P)-binding Rossmann-fold domains"/>
    <property type="match status" value="1"/>
</dbReference>
<protein>
    <submittedName>
        <fullName evidence="1">Dihydrodipicolinate reductase</fullName>
    </submittedName>
</protein>
<dbReference type="EMBL" id="BAABCN010000007">
    <property type="protein sequence ID" value="GAA3882458.1"/>
    <property type="molecule type" value="Genomic_DNA"/>
</dbReference>
<accession>A0ABP7KPJ9</accession>